<dbReference type="Proteomes" id="UP000076532">
    <property type="component" value="Unassembled WGS sequence"/>
</dbReference>
<sequence>MHKIFENLLPNLVLFWTGGFKGLDDIDGCRLTDSVWGAIGQACSMSRRTVPSSFGAPVPNIASEKSQFTAENWSFWALYLAPALLNRRFQDARFHQHFVLLVKLINTCLQYEMEDKDIDELRVNMVKWVKVYESLYYGYDPERLSACPLTVHALLHIADSITIAGPVWTYWAFPMERYCGALLPAVKSRRFPYSNLSNHISDVALLSAVQFIYDLDLSFKRPRPGAKKTLTTREYPKSILLAPNKVIAVPTTLATKIAVSLATRYDVDVRVARKFVPQQLSQWGKVSRLEGGDTIHARDLVNQLDTDRDASFTRYTQLVDIAARRRGANPIFEPHDFYGQLRTILEIDIPRSQQLGTANPEKLLLAVVHALKTEIVRGAGGAVQYKETTAGLGRLDVVDLATLQCGIGRVSDRGHWVLIDRSGPYAQASFSLAT</sequence>
<gene>
    <name evidence="1" type="ORF">FIBSPDRAFT_914158</name>
</gene>
<dbReference type="PANTHER" id="PTHR46579">
    <property type="entry name" value="F5/8 TYPE C DOMAIN-CONTAINING PROTEIN-RELATED"/>
    <property type="match status" value="1"/>
</dbReference>
<evidence type="ECO:0000313" key="2">
    <source>
        <dbReference type="Proteomes" id="UP000076532"/>
    </source>
</evidence>
<proteinExistence type="predicted"/>
<dbReference type="STRING" id="436010.A0A165XWB5"/>
<dbReference type="EMBL" id="KV417710">
    <property type="protein sequence ID" value="KZP08961.1"/>
    <property type="molecule type" value="Genomic_DNA"/>
</dbReference>
<dbReference type="AlphaFoldDB" id="A0A165XWB5"/>
<dbReference type="OrthoDB" id="2404451at2759"/>
<protein>
    <submittedName>
        <fullName evidence="1">Uncharacterized protein</fullName>
    </submittedName>
</protein>
<reference evidence="1 2" key="1">
    <citation type="journal article" date="2016" name="Mol. Biol. Evol.">
        <title>Comparative Genomics of Early-Diverging Mushroom-Forming Fungi Provides Insights into the Origins of Lignocellulose Decay Capabilities.</title>
        <authorList>
            <person name="Nagy L.G."/>
            <person name="Riley R."/>
            <person name="Tritt A."/>
            <person name="Adam C."/>
            <person name="Daum C."/>
            <person name="Floudas D."/>
            <person name="Sun H."/>
            <person name="Yadav J.S."/>
            <person name="Pangilinan J."/>
            <person name="Larsson K.H."/>
            <person name="Matsuura K."/>
            <person name="Barry K."/>
            <person name="Labutti K."/>
            <person name="Kuo R."/>
            <person name="Ohm R.A."/>
            <person name="Bhattacharya S.S."/>
            <person name="Shirouzu T."/>
            <person name="Yoshinaga Y."/>
            <person name="Martin F.M."/>
            <person name="Grigoriev I.V."/>
            <person name="Hibbett D.S."/>
        </authorList>
    </citation>
    <scope>NUCLEOTIDE SEQUENCE [LARGE SCALE GENOMIC DNA]</scope>
    <source>
        <strain evidence="1 2">CBS 109695</strain>
    </source>
</reference>
<evidence type="ECO:0000313" key="1">
    <source>
        <dbReference type="EMBL" id="KZP08961.1"/>
    </source>
</evidence>
<keyword evidence="2" id="KW-1185">Reference proteome</keyword>
<organism evidence="1 2">
    <name type="scientific">Athelia psychrophila</name>
    <dbReference type="NCBI Taxonomy" id="1759441"/>
    <lineage>
        <taxon>Eukaryota</taxon>
        <taxon>Fungi</taxon>
        <taxon>Dikarya</taxon>
        <taxon>Basidiomycota</taxon>
        <taxon>Agaricomycotina</taxon>
        <taxon>Agaricomycetes</taxon>
        <taxon>Agaricomycetidae</taxon>
        <taxon>Atheliales</taxon>
        <taxon>Atheliaceae</taxon>
        <taxon>Athelia</taxon>
    </lineage>
</organism>
<dbReference type="PANTHER" id="PTHR46579:SF1">
    <property type="entry name" value="F5_8 TYPE C DOMAIN-CONTAINING PROTEIN"/>
    <property type="match status" value="1"/>
</dbReference>
<name>A0A165XWB5_9AGAM</name>
<accession>A0A165XWB5</accession>